<evidence type="ECO:0000313" key="6">
    <source>
        <dbReference type="EMBL" id="EGC18223.1"/>
    </source>
</evidence>
<keyword evidence="7" id="KW-1185">Reference proteome</keyword>
<evidence type="ECO:0000256" key="4">
    <source>
        <dbReference type="ARBA" id="ARBA00025472"/>
    </source>
</evidence>
<evidence type="ECO:0000256" key="3">
    <source>
        <dbReference type="ARBA" id="ARBA00023125"/>
    </source>
</evidence>
<dbReference type="GO" id="GO:0005694">
    <property type="term" value="C:chromosome"/>
    <property type="evidence" value="ECO:0007669"/>
    <property type="project" value="TreeGrafter"/>
</dbReference>
<comment type="function">
    <text evidence="4">Involved in chromosome partition. Localize to both poles of the predivisional cell following completion of DNA replication. Binds to the DNA origin of replication.</text>
</comment>
<dbReference type="GO" id="GO:0003677">
    <property type="term" value="F:DNA binding"/>
    <property type="evidence" value="ECO:0007669"/>
    <property type="project" value="UniProtKB-KW"/>
</dbReference>
<dbReference type="GO" id="GO:0004783">
    <property type="term" value="F:sulfite reductase (NADPH) activity"/>
    <property type="evidence" value="ECO:0007669"/>
    <property type="project" value="UniProtKB-EC"/>
</dbReference>
<keyword evidence="2" id="KW-0159">Chromosome partition</keyword>
<dbReference type="Gene3D" id="3.90.1530.30">
    <property type="match status" value="1"/>
</dbReference>
<protein>
    <submittedName>
        <fullName evidence="6">ParB-like protein</fullName>
        <ecNumber evidence="6">1.8.1.2</ecNumber>
    </submittedName>
</protein>
<accession>F0EWZ3</accession>
<keyword evidence="3" id="KW-0238">DNA-binding</keyword>
<dbReference type="EC" id="1.8.1.2" evidence="6"/>
<dbReference type="CDD" id="cd16393">
    <property type="entry name" value="SPO0J_N"/>
    <property type="match status" value="1"/>
</dbReference>
<dbReference type="EMBL" id="AEWV01000006">
    <property type="protein sequence ID" value="EGC18223.1"/>
    <property type="molecule type" value="Genomic_DNA"/>
</dbReference>
<gene>
    <name evidence="6" type="primary">cysJ</name>
    <name evidence="6" type="ORF">HMPREF9098_0372</name>
</gene>
<dbReference type="Pfam" id="PF17762">
    <property type="entry name" value="HTH_ParB"/>
    <property type="match status" value="1"/>
</dbReference>
<dbReference type="Pfam" id="PF02195">
    <property type="entry name" value="ParB_N"/>
    <property type="match status" value="1"/>
</dbReference>
<dbReference type="InterPro" id="IPR004437">
    <property type="entry name" value="ParB/RepB/Spo0J"/>
</dbReference>
<reference evidence="6 7" key="1">
    <citation type="submission" date="2011-01" db="EMBL/GenBank/DDBJ databases">
        <authorList>
            <person name="Muzny D."/>
            <person name="Qin X."/>
            <person name="Deng J."/>
            <person name="Jiang H."/>
            <person name="Liu Y."/>
            <person name="Qu J."/>
            <person name="Song X.-Z."/>
            <person name="Zhang L."/>
            <person name="Thornton R."/>
            <person name="Coyle M."/>
            <person name="Francisco L."/>
            <person name="Jackson L."/>
            <person name="Javaid M."/>
            <person name="Korchina V."/>
            <person name="Kovar C."/>
            <person name="Mata R."/>
            <person name="Mathew T."/>
            <person name="Ngo R."/>
            <person name="Nguyen L."/>
            <person name="Nguyen N."/>
            <person name="Okwuonu G."/>
            <person name="Ongeri F."/>
            <person name="Pham C."/>
            <person name="Simmons D."/>
            <person name="Wilczek-Boney K."/>
            <person name="Hale W."/>
            <person name="Jakkamsetti A."/>
            <person name="Pham P."/>
            <person name="Ruth R."/>
            <person name="San Lucas F."/>
            <person name="Warren J."/>
            <person name="Zhang J."/>
            <person name="Zhao Z."/>
            <person name="Zhou C."/>
            <person name="Zhu D."/>
            <person name="Lee S."/>
            <person name="Bess C."/>
            <person name="Blankenburg K."/>
            <person name="Forbes L."/>
            <person name="Fu Q."/>
            <person name="Gubbala S."/>
            <person name="Hirani K."/>
            <person name="Jayaseelan J.C."/>
            <person name="Lara F."/>
            <person name="Munidasa M."/>
            <person name="Palculict T."/>
            <person name="Patil S."/>
            <person name="Pu L.-L."/>
            <person name="Saada N."/>
            <person name="Tang L."/>
            <person name="Weissenberger G."/>
            <person name="Zhu Y."/>
            <person name="Hemphill L."/>
            <person name="Shang Y."/>
            <person name="Youmans B."/>
            <person name="Ayvaz T."/>
            <person name="Ross M."/>
            <person name="Santibanez J."/>
            <person name="Aqrawi P."/>
            <person name="Gross S."/>
            <person name="Joshi V."/>
            <person name="Fowler G."/>
            <person name="Nazareth L."/>
            <person name="Reid J."/>
            <person name="Worley K."/>
            <person name="Petrosino J."/>
            <person name="Highlander S."/>
            <person name="Gibbs R."/>
        </authorList>
    </citation>
    <scope>NUCLEOTIDE SEQUENCE [LARGE SCALE GENOMIC DNA]</scope>
    <source>
        <strain evidence="6 7">ATCC 33394</strain>
    </source>
</reference>
<dbReference type="SUPFAM" id="SSF109709">
    <property type="entry name" value="KorB DNA-binding domain-like"/>
    <property type="match status" value="1"/>
</dbReference>
<dbReference type="SMART" id="SM00470">
    <property type="entry name" value="ParB"/>
    <property type="match status" value="1"/>
</dbReference>
<organism evidence="6 7">
    <name type="scientific">Kingella denitrificans ATCC 33394</name>
    <dbReference type="NCBI Taxonomy" id="888741"/>
    <lineage>
        <taxon>Bacteria</taxon>
        <taxon>Pseudomonadati</taxon>
        <taxon>Pseudomonadota</taxon>
        <taxon>Betaproteobacteria</taxon>
        <taxon>Neisseriales</taxon>
        <taxon>Neisseriaceae</taxon>
        <taxon>Kingella</taxon>
    </lineage>
</organism>
<evidence type="ECO:0000313" key="7">
    <source>
        <dbReference type="Proteomes" id="UP000004088"/>
    </source>
</evidence>
<comment type="similarity">
    <text evidence="1">Belongs to the ParB family.</text>
</comment>
<dbReference type="STRING" id="888741.HMPREF9098_0372"/>
<dbReference type="InterPro" id="IPR057240">
    <property type="entry name" value="ParB_dimer_C"/>
</dbReference>
<dbReference type="FunFam" id="1.10.10.2830:FF:000001">
    <property type="entry name" value="Chromosome partitioning protein ParB"/>
    <property type="match status" value="1"/>
</dbReference>
<proteinExistence type="inferred from homology"/>
<dbReference type="Pfam" id="PF23552">
    <property type="entry name" value="ParB_C"/>
    <property type="match status" value="1"/>
</dbReference>
<dbReference type="InterPro" id="IPR041468">
    <property type="entry name" value="HTH_ParB/Spo0J"/>
</dbReference>
<name>F0EWZ3_9NEIS</name>
<comment type="caution">
    <text evidence="6">The sequence shown here is derived from an EMBL/GenBank/DDBJ whole genome shotgun (WGS) entry which is preliminary data.</text>
</comment>
<dbReference type="GO" id="GO:0045881">
    <property type="term" value="P:positive regulation of sporulation resulting in formation of a cellular spore"/>
    <property type="evidence" value="ECO:0007669"/>
    <property type="project" value="TreeGrafter"/>
</dbReference>
<dbReference type="PANTHER" id="PTHR33375">
    <property type="entry name" value="CHROMOSOME-PARTITIONING PROTEIN PARB-RELATED"/>
    <property type="match status" value="1"/>
</dbReference>
<dbReference type="GO" id="GO:0007059">
    <property type="term" value="P:chromosome segregation"/>
    <property type="evidence" value="ECO:0007669"/>
    <property type="project" value="UniProtKB-KW"/>
</dbReference>
<dbReference type="AlphaFoldDB" id="F0EWZ3"/>
<sequence length="300" mass="33741">MNPNPFKFNEKYMTSKNKTGLKRGLDALMGSSHVDVGSGDQLRQIPIQKIQTGRYQARVQMQDEALYELAESIKAQGIIQPVIVREYGLDSYELIAGERRWRAAQLAGLTELPAVVKQANDKTVMAMGLIENIQRENLNPIEEAQGLRRLIDEFELTHETVAEAVGRSRSAISNSLRLLKLPEPVQELLFQRHLEMGHARALINLPVNEQLDLAQKAVKNGWSVRETERRSQLTQQGKNVKPTAKIDPDVARLAETLTEALGVSAEIKTRDRKKGKIVLHFDSADTFAALMKRLDIELDE</sequence>
<dbReference type="HOGENOM" id="CLU_023853_0_0_4"/>
<feature type="domain" description="ParB-like N-terminal" evidence="5">
    <location>
        <begin position="43"/>
        <end position="133"/>
    </location>
</feature>
<dbReference type="NCBIfam" id="TIGR00180">
    <property type="entry name" value="parB_part"/>
    <property type="match status" value="1"/>
</dbReference>
<dbReference type="FunFam" id="3.90.1530.30:FF:000001">
    <property type="entry name" value="Chromosome partitioning protein ParB"/>
    <property type="match status" value="1"/>
</dbReference>
<evidence type="ECO:0000256" key="1">
    <source>
        <dbReference type="ARBA" id="ARBA00006295"/>
    </source>
</evidence>
<keyword evidence="6" id="KW-0560">Oxidoreductase</keyword>
<dbReference type="SUPFAM" id="SSF110849">
    <property type="entry name" value="ParB/Sulfiredoxin"/>
    <property type="match status" value="1"/>
</dbReference>
<dbReference type="InterPro" id="IPR003115">
    <property type="entry name" value="ParB_N"/>
</dbReference>
<dbReference type="InterPro" id="IPR050336">
    <property type="entry name" value="Chromosome_partition/occlusion"/>
</dbReference>
<dbReference type="InterPro" id="IPR036086">
    <property type="entry name" value="ParB/Sulfiredoxin_sf"/>
</dbReference>
<evidence type="ECO:0000259" key="5">
    <source>
        <dbReference type="SMART" id="SM00470"/>
    </source>
</evidence>
<dbReference type="Proteomes" id="UP000004088">
    <property type="component" value="Unassembled WGS sequence"/>
</dbReference>
<evidence type="ECO:0000256" key="2">
    <source>
        <dbReference type="ARBA" id="ARBA00022829"/>
    </source>
</evidence>
<dbReference type="PANTHER" id="PTHR33375:SF1">
    <property type="entry name" value="CHROMOSOME-PARTITIONING PROTEIN PARB-RELATED"/>
    <property type="match status" value="1"/>
</dbReference>
<dbReference type="Gene3D" id="1.10.10.2830">
    <property type="match status" value="1"/>
</dbReference>